<dbReference type="GO" id="GO:0016787">
    <property type="term" value="F:hydrolase activity"/>
    <property type="evidence" value="ECO:0007669"/>
    <property type="project" value="UniProtKB-KW"/>
</dbReference>
<evidence type="ECO:0000256" key="2">
    <source>
        <dbReference type="ARBA" id="ARBA00022801"/>
    </source>
</evidence>
<dbReference type="EMBL" id="QFPO01000003">
    <property type="protein sequence ID" value="PZQ18769.1"/>
    <property type="molecule type" value="Genomic_DNA"/>
</dbReference>
<dbReference type="Proteomes" id="UP000249046">
    <property type="component" value="Unassembled WGS sequence"/>
</dbReference>
<sequence length="137" mass="15066">MATPIKRSSWAIVVLLALLAASAWWQRAPSTAPPVAGDAALAATSGLPAFLPPEAHETLRLIARGGPFPHRQDGGVFGNREGLLPRRPGGYYREYTVETPGLGHRGARRIVTGGQPPEVYYYTDDHYASFRRWEMPR</sequence>
<dbReference type="AlphaFoldDB" id="A0A2W5KRN6"/>
<dbReference type="GO" id="GO:0004521">
    <property type="term" value="F:RNA endonuclease activity"/>
    <property type="evidence" value="ECO:0007669"/>
    <property type="project" value="InterPro"/>
</dbReference>
<dbReference type="InterPro" id="IPR016191">
    <property type="entry name" value="Ribonuclease/ribotoxin"/>
</dbReference>
<protein>
    <submittedName>
        <fullName evidence="3">Ribonuclease</fullName>
    </submittedName>
</protein>
<name>A0A2W5KRN6_9GAMM</name>
<proteinExistence type="predicted"/>
<accession>A0A2W5KRN6</accession>
<dbReference type="SUPFAM" id="SSF53933">
    <property type="entry name" value="Microbial ribonucleases"/>
    <property type="match status" value="1"/>
</dbReference>
<evidence type="ECO:0000313" key="3">
    <source>
        <dbReference type="EMBL" id="PZQ18769.1"/>
    </source>
</evidence>
<dbReference type="InterPro" id="IPR000026">
    <property type="entry name" value="N1-like"/>
</dbReference>
<keyword evidence="1" id="KW-0540">Nuclease</keyword>
<dbReference type="Pfam" id="PF00545">
    <property type="entry name" value="Ribonuclease"/>
    <property type="match status" value="1"/>
</dbReference>
<dbReference type="Gene3D" id="3.10.450.30">
    <property type="entry name" value="Microbial ribonucleases"/>
    <property type="match status" value="1"/>
</dbReference>
<comment type="caution">
    <text evidence="3">The sequence shown here is derived from an EMBL/GenBank/DDBJ whole genome shotgun (WGS) entry which is preliminary data.</text>
</comment>
<keyword evidence="2" id="KW-0378">Hydrolase</keyword>
<evidence type="ECO:0000313" key="4">
    <source>
        <dbReference type="Proteomes" id="UP000249046"/>
    </source>
</evidence>
<gene>
    <name evidence="3" type="ORF">DI564_05655</name>
</gene>
<reference evidence="3 4" key="1">
    <citation type="submission" date="2017-08" db="EMBL/GenBank/DDBJ databases">
        <title>Infants hospitalized years apart are colonized by the same room-sourced microbial strains.</title>
        <authorList>
            <person name="Brooks B."/>
            <person name="Olm M.R."/>
            <person name="Firek B.A."/>
            <person name="Baker R."/>
            <person name="Thomas B.C."/>
            <person name="Morowitz M.J."/>
            <person name="Banfield J.F."/>
        </authorList>
    </citation>
    <scope>NUCLEOTIDE SEQUENCE [LARGE SCALE GENOMIC DNA]</scope>
    <source>
        <strain evidence="3">S2_005_003_R2_42</strain>
    </source>
</reference>
<organism evidence="3 4">
    <name type="scientific">Rhodanobacter denitrificans</name>
    <dbReference type="NCBI Taxonomy" id="666685"/>
    <lineage>
        <taxon>Bacteria</taxon>
        <taxon>Pseudomonadati</taxon>
        <taxon>Pseudomonadota</taxon>
        <taxon>Gammaproteobacteria</taxon>
        <taxon>Lysobacterales</taxon>
        <taxon>Rhodanobacteraceae</taxon>
        <taxon>Rhodanobacter</taxon>
    </lineage>
</organism>
<evidence type="ECO:0000256" key="1">
    <source>
        <dbReference type="ARBA" id="ARBA00022722"/>
    </source>
</evidence>
<dbReference type="GO" id="GO:0003723">
    <property type="term" value="F:RNA binding"/>
    <property type="evidence" value="ECO:0007669"/>
    <property type="project" value="InterPro"/>
</dbReference>